<comment type="caution">
    <text evidence="4">The sequence shown here is derived from an EMBL/GenBank/DDBJ whole genome shotgun (WGS) entry which is preliminary data.</text>
</comment>
<gene>
    <name evidence="4" type="ORF">H9846_00075</name>
</gene>
<dbReference type="Proteomes" id="UP000886751">
    <property type="component" value="Unassembled WGS sequence"/>
</dbReference>
<dbReference type="InterPro" id="IPR026385">
    <property type="entry name" value="LegC-like"/>
</dbReference>
<dbReference type="Gene3D" id="3.90.1150.10">
    <property type="entry name" value="Aspartate Aminotransferase, domain 1"/>
    <property type="match status" value="1"/>
</dbReference>
<comment type="similarity">
    <text evidence="3">Belongs to the DegT/DnrJ/EryC1 family.</text>
</comment>
<evidence type="ECO:0000313" key="4">
    <source>
        <dbReference type="EMBL" id="HIX93846.1"/>
    </source>
</evidence>
<dbReference type="EMBL" id="DXEI01000003">
    <property type="protein sequence ID" value="HIX93846.1"/>
    <property type="molecule type" value="Genomic_DNA"/>
</dbReference>
<reference evidence="4" key="2">
    <citation type="submission" date="2021-04" db="EMBL/GenBank/DDBJ databases">
        <authorList>
            <person name="Gilroy R."/>
        </authorList>
    </citation>
    <scope>NUCLEOTIDE SEQUENCE</scope>
    <source>
        <strain evidence="4">ChiHecec2B26-7398</strain>
    </source>
</reference>
<dbReference type="GO" id="GO:0008483">
    <property type="term" value="F:transaminase activity"/>
    <property type="evidence" value="ECO:0007669"/>
    <property type="project" value="UniProtKB-KW"/>
</dbReference>
<feature type="modified residue" description="N6-(pyridoxal phosphate)lysine" evidence="2">
    <location>
        <position position="205"/>
    </location>
</feature>
<protein>
    <submittedName>
        <fullName evidence="4">LegC family aminotransferase</fullName>
    </submittedName>
</protein>
<dbReference type="Pfam" id="PF01041">
    <property type="entry name" value="DegT_DnrJ_EryC1"/>
    <property type="match status" value="1"/>
</dbReference>
<dbReference type="InterPro" id="IPR015422">
    <property type="entry name" value="PyrdxlP-dep_Trfase_small"/>
</dbReference>
<keyword evidence="4" id="KW-0808">Transferase</keyword>
<dbReference type="PANTHER" id="PTHR30244">
    <property type="entry name" value="TRANSAMINASE"/>
    <property type="match status" value="1"/>
</dbReference>
<dbReference type="CDD" id="cd00616">
    <property type="entry name" value="AHBA_syn"/>
    <property type="match status" value="1"/>
</dbReference>
<feature type="active site" description="Proton acceptor" evidence="1">
    <location>
        <position position="205"/>
    </location>
</feature>
<keyword evidence="2 3" id="KW-0663">Pyridoxal phosphate</keyword>
<dbReference type="NCBIfam" id="TIGR04181">
    <property type="entry name" value="NHT_00031"/>
    <property type="match status" value="1"/>
</dbReference>
<dbReference type="Gene3D" id="3.40.640.10">
    <property type="entry name" value="Type I PLP-dependent aspartate aminotransferase-like (Major domain)"/>
    <property type="match status" value="1"/>
</dbReference>
<dbReference type="PANTHER" id="PTHR30244:SF30">
    <property type="entry name" value="BLR5990 PROTEIN"/>
    <property type="match status" value="1"/>
</dbReference>
<dbReference type="AlphaFoldDB" id="A0A9D2BTQ7"/>
<evidence type="ECO:0000256" key="3">
    <source>
        <dbReference type="RuleBase" id="RU004508"/>
    </source>
</evidence>
<proteinExistence type="inferred from homology"/>
<dbReference type="InterPro" id="IPR015421">
    <property type="entry name" value="PyrdxlP-dep_Trfase_major"/>
</dbReference>
<dbReference type="SUPFAM" id="SSF53383">
    <property type="entry name" value="PLP-dependent transferases"/>
    <property type="match status" value="1"/>
</dbReference>
<evidence type="ECO:0000256" key="1">
    <source>
        <dbReference type="PIRSR" id="PIRSR000390-1"/>
    </source>
</evidence>
<dbReference type="GO" id="GO:0000271">
    <property type="term" value="P:polysaccharide biosynthetic process"/>
    <property type="evidence" value="ECO:0007669"/>
    <property type="project" value="TreeGrafter"/>
</dbReference>
<dbReference type="GO" id="GO:0030170">
    <property type="term" value="F:pyridoxal phosphate binding"/>
    <property type="evidence" value="ECO:0007669"/>
    <property type="project" value="TreeGrafter"/>
</dbReference>
<organism evidence="4 5">
    <name type="scientific">Candidatus Gemmiger excrementipullorum</name>
    <dbReference type="NCBI Taxonomy" id="2838610"/>
    <lineage>
        <taxon>Bacteria</taxon>
        <taxon>Bacillati</taxon>
        <taxon>Bacillota</taxon>
        <taxon>Clostridia</taxon>
        <taxon>Eubacteriales</taxon>
        <taxon>Gemmiger</taxon>
    </lineage>
</organism>
<dbReference type="PIRSF" id="PIRSF000390">
    <property type="entry name" value="PLP_StrS"/>
    <property type="match status" value="1"/>
</dbReference>
<keyword evidence="4" id="KW-0032">Aminotransferase</keyword>
<dbReference type="InterPro" id="IPR015424">
    <property type="entry name" value="PyrdxlP-dep_Trfase"/>
</dbReference>
<reference evidence="4" key="1">
    <citation type="journal article" date="2021" name="PeerJ">
        <title>Extensive microbial diversity within the chicken gut microbiome revealed by metagenomics and culture.</title>
        <authorList>
            <person name="Gilroy R."/>
            <person name="Ravi A."/>
            <person name="Getino M."/>
            <person name="Pursley I."/>
            <person name="Horton D.L."/>
            <person name="Alikhan N.F."/>
            <person name="Baker D."/>
            <person name="Gharbi K."/>
            <person name="Hall N."/>
            <person name="Watson M."/>
            <person name="Adriaenssens E.M."/>
            <person name="Foster-Nyarko E."/>
            <person name="Jarju S."/>
            <person name="Secka A."/>
            <person name="Antonio M."/>
            <person name="Oren A."/>
            <person name="Chaudhuri R.R."/>
            <person name="La Ragione R."/>
            <person name="Hildebrand F."/>
            <person name="Pallen M.J."/>
        </authorList>
    </citation>
    <scope>NUCLEOTIDE SEQUENCE</scope>
    <source>
        <strain evidence="4">ChiHecec2B26-7398</strain>
    </source>
</reference>
<evidence type="ECO:0000313" key="5">
    <source>
        <dbReference type="Proteomes" id="UP000886751"/>
    </source>
</evidence>
<dbReference type="InterPro" id="IPR000653">
    <property type="entry name" value="DegT/StrS_aminotransferase"/>
</dbReference>
<accession>A0A9D2BTQ7</accession>
<evidence type="ECO:0000256" key="2">
    <source>
        <dbReference type="PIRSR" id="PIRSR000390-2"/>
    </source>
</evidence>
<sequence length="387" mass="42408">MSAFIPLSVPNFGAREAELAGEAITSGWVSTSGGKVTEFEQALARYVGMERAVACNAGSSALHLAAMAAGITRGDEVIVPALTFIAAVSPLTRYVGAEPVFIGCDDRLCIDPDAVEDFCRTRCEMRDGKLYNKATGAHVKALEVVHVFGNMADMPRLVELAQRYGLVLIEDATEALGTRYTAGPFAGKFAGTIGDIGCYSFNGNKIITTGAGGAVVSNHADWLEHAKHLSTQAKTDLLQFKHDEVGYNYRMTNVQACLGLAQLERLEGFIAHKKELYDHYVARLDGVQGLRMLPFVTDGVRPNRWFFSLYLKDTALDRDDVIARLQAQDIQTRPVWALIPEQADYPRNEAYALAKAEDYRRYIVNLPCSTNLTLDDCERVCQAVLAL</sequence>
<name>A0A9D2BTQ7_9FIRM</name>